<sequence>MPQRIAGFLVDVGSEMVLSILPLFMAGLNISKTWIGIIEGIAETASTALKAVSGWVSERVEKQKPLIVIGYTLSTVVKPFLALSNFWYQVLSVRFFDRIGRGERTVSRSGMVCGALLSSLLLFVFAGYFKMDALSQYRNIFWLSVIPAILGMLTASAFMKEARKKIGGKEKQKELSLSLGKRLKLFFFVSALFELAKFSYVLFILRAAELGLLIPLVPIIYLLYGMVYSGFIRPVEYLLERVGIRKILIVGYLLFCFAHLGFASAEGARPIWLFFIVYGVATAIVEVAPRALIAHLAPEEKRGAAFGAYYTTIGLAALPATAIAGLLWDNFGATVSFTYGAVIALAALILFMVGTREHHFKKSAS</sequence>
<dbReference type="GO" id="GO:0005886">
    <property type="term" value="C:plasma membrane"/>
    <property type="evidence" value="ECO:0007669"/>
    <property type="project" value="UniProtKB-SubCell"/>
</dbReference>
<accession>A0A1F4U5I1</accession>
<dbReference type="Pfam" id="PF07690">
    <property type="entry name" value="MFS_1"/>
    <property type="match status" value="1"/>
</dbReference>
<evidence type="ECO:0000256" key="2">
    <source>
        <dbReference type="ARBA" id="ARBA00022692"/>
    </source>
</evidence>
<evidence type="ECO:0000313" key="8">
    <source>
        <dbReference type="Proteomes" id="UP000179242"/>
    </source>
</evidence>
<dbReference type="InterPro" id="IPR011701">
    <property type="entry name" value="MFS"/>
</dbReference>
<reference evidence="7 8" key="1">
    <citation type="journal article" date="2016" name="Nat. Commun.">
        <title>Thousands of microbial genomes shed light on interconnected biogeochemical processes in an aquifer system.</title>
        <authorList>
            <person name="Anantharaman K."/>
            <person name="Brown C.T."/>
            <person name="Hug L.A."/>
            <person name="Sharon I."/>
            <person name="Castelle C.J."/>
            <person name="Probst A.J."/>
            <person name="Thomas B.C."/>
            <person name="Singh A."/>
            <person name="Wilkins M.J."/>
            <person name="Karaoz U."/>
            <person name="Brodie E.L."/>
            <person name="Williams K.H."/>
            <person name="Hubbard S.S."/>
            <person name="Banfield J.F."/>
        </authorList>
    </citation>
    <scope>NUCLEOTIDE SEQUENCE [LARGE SCALE GENOMIC DNA]</scope>
</reference>
<evidence type="ECO:0000256" key="3">
    <source>
        <dbReference type="ARBA" id="ARBA00022989"/>
    </source>
</evidence>
<feature type="transmembrane region" description="Helical" evidence="5">
    <location>
        <begin position="212"/>
        <end position="235"/>
    </location>
</feature>
<dbReference type="InterPro" id="IPR036259">
    <property type="entry name" value="MFS_trans_sf"/>
</dbReference>
<evidence type="ECO:0000259" key="6">
    <source>
        <dbReference type="PROSITE" id="PS50850"/>
    </source>
</evidence>
<dbReference type="Gene3D" id="1.20.1250.20">
    <property type="entry name" value="MFS general substrate transporter like domains"/>
    <property type="match status" value="1"/>
</dbReference>
<feature type="transmembrane region" description="Helical" evidence="5">
    <location>
        <begin position="140"/>
        <end position="159"/>
    </location>
</feature>
<dbReference type="PROSITE" id="PS50850">
    <property type="entry name" value="MFS"/>
    <property type="match status" value="1"/>
</dbReference>
<gene>
    <name evidence="7" type="ORF">A2438_02965</name>
</gene>
<comment type="caution">
    <text evidence="7">The sequence shown here is derived from an EMBL/GenBank/DDBJ whole genome shotgun (WGS) entry which is preliminary data.</text>
</comment>
<dbReference type="AlphaFoldDB" id="A0A1F4U5I1"/>
<comment type="subcellular location">
    <subcellularLocation>
        <location evidence="1">Cell membrane</location>
        <topology evidence="1">Multi-pass membrane protein</topology>
    </subcellularLocation>
</comment>
<dbReference type="PANTHER" id="PTHR23518">
    <property type="entry name" value="C-METHYLTRANSFERASE"/>
    <property type="match status" value="1"/>
</dbReference>
<dbReference type="Proteomes" id="UP000179242">
    <property type="component" value="Unassembled WGS sequence"/>
</dbReference>
<evidence type="ECO:0000256" key="1">
    <source>
        <dbReference type="ARBA" id="ARBA00004651"/>
    </source>
</evidence>
<proteinExistence type="predicted"/>
<organism evidence="7 8">
    <name type="scientific">candidate division WOR-1 bacterium RIFOXYC2_FULL_46_14</name>
    <dbReference type="NCBI Taxonomy" id="1802587"/>
    <lineage>
        <taxon>Bacteria</taxon>
        <taxon>Bacillati</taxon>
        <taxon>Saganbacteria</taxon>
    </lineage>
</organism>
<feature type="domain" description="Major facilitator superfamily (MFS) profile" evidence="6">
    <location>
        <begin position="175"/>
        <end position="365"/>
    </location>
</feature>
<feature type="transmembrane region" description="Helical" evidence="5">
    <location>
        <begin position="271"/>
        <end position="293"/>
    </location>
</feature>
<keyword evidence="4 5" id="KW-0472">Membrane</keyword>
<feature type="transmembrane region" description="Helical" evidence="5">
    <location>
        <begin position="334"/>
        <end position="353"/>
    </location>
</feature>
<dbReference type="GO" id="GO:0022857">
    <property type="term" value="F:transmembrane transporter activity"/>
    <property type="evidence" value="ECO:0007669"/>
    <property type="project" value="InterPro"/>
</dbReference>
<dbReference type="EMBL" id="MEUJ01000004">
    <property type="protein sequence ID" value="OGC40228.1"/>
    <property type="molecule type" value="Genomic_DNA"/>
</dbReference>
<dbReference type="InterPro" id="IPR020846">
    <property type="entry name" value="MFS_dom"/>
</dbReference>
<keyword evidence="2 5" id="KW-0812">Transmembrane</keyword>
<dbReference type="PANTHER" id="PTHR23518:SF2">
    <property type="entry name" value="MAJOR FACILITATOR SUPERFAMILY TRANSPORTER"/>
    <property type="match status" value="1"/>
</dbReference>
<feature type="transmembrane region" description="Helical" evidence="5">
    <location>
        <begin position="109"/>
        <end position="128"/>
    </location>
</feature>
<evidence type="ECO:0000313" key="7">
    <source>
        <dbReference type="EMBL" id="OGC40228.1"/>
    </source>
</evidence>
<keyword evidence="3 5" id="KW-1133">Transmembrane helix</keyword>
<name>A0A1F4U5I1_UNCSA</name>
<feature type="transmembrane region" description="Helical" evidence="5">
    <location>
        <begin position="247"/>
        <end position="265"/>
    </location>
</feature>
<feature type="transmembrane region" description="Helical" evidence="5">
    <location>
        <begin position="305"/>
        <end position="328"/>
    </location>
</feature>
<feature type="transmembrane region" description="Helical" evidence="5">
    <location>
        <begin position="185"/>
        <end position="206"/>
    </location>
</feature>
<evidence type="ECO:0000256" key="4">
    <source>
        <dbReference type="ARBA" id="ARBA00023136"/>
    </source>
</evidence>
<feature type="transmembrane region" description="Helical" evidence="5">
    <location>
        <begin position="66"/>
        <end position="88"/>
    </location>
</feature>
<dbReference type="CDD" id="cd17370">
    <property type="entry name" value="MFS_MJ1317_like"/>
    <property type="match status" value="1"/>
</dbReference>
<protein>
    <recommendedName>
        <fullName evidence="6">Major facilitator superfamily (MFS) profile domain-containing protein</fullName>
    </recommendedName>
</protein>
<evidence type="ECO:0000256" key="5">
    <source>
        <dbReference type="SAM" id="Phobius"/>
    </source>
</evidence>
<dbReference type="SUPFAM" id="SSF103473">
    <property type="entry name" value="MFS general substrate transporter"/>
    <property type="match status" value="1"/>
</dbReference>